<dbReference type="Pfam" id="PF01738">
    <property type="entry name" value="DLH"/>
    <property type="match status" value="1"/>
</dbReference>
<keyword evidence="2" id="KW-0378">Hydrolase</keyword>
<keyword evidence="3" id="KW-1185">Reference proteome</keyword>
<evidence type="ECO:0000259" key="1">
    <source>
        <dbReference type="Pfam" id="PF01738"/>
    </source>
</evidence>
<sequence>MAEVVLYHHAQGLTEGVRAFADELRQAGHTVHLPDMYEGKTFGTLDEGLDYARQTGFGTVSQRGIDAAEGLGDALVYAGFSLGGMPAQELAQTRPGAKGALLFHSCVPVSEFGEAWPEGVPVQVHGMDADPFFTEEDGDLASARALVASTDQAELFLYPGKEHLFTDSSLPAYDKDATALLMTRVLSFLEPIR</sequence>
<feature type="domain" description="Dienelactone hydrolase" evidence="1">
    <location>
        <begin position="4"/>
        <end position="191"/>
    </location>
</feature>
<dbReference type="GO" id="GO:0016787">
    <property type="term" value="F:hydrolase activity"/>
    <property type="evidence" value="ECO:0007669"/>
    <property type="project" value="UniProtKB-KW"/>
</dbReference>
<dbReference type="Gene3D" id="3.40.50.1820">
    <property type="entry name" value="alpha/beta hydrolase"/>
    <property type="match status" value="1"/>
</dbReference>
<dbReference type="SUPFAM" id="SSF53474">
    <property type="entry name" value="alpha/beta-Hydrolases"/>
    <property type="match status" value="1"/>
</dbReference>
<proteinExistence type="predicted"/>
<comment type="caution">
    <text evidence="2">The sequence shown here is derived from an EMBL/GenBank/DDBJ whole genome shotgun (WGS) entry which is preliminary data.</text>
</comment>
<dbReference type="InterPro" id="IPR051049">
    <property type="entry name" value="Dienelactone_hydrolase-like"/>
</dbReference>
<dbReference type="PANTHER" id="PTHR46623">
    <property type="entry name" value="CARBOXYMETHYLENEBUTENOLIDASE-RELATED"/>
    <property type="match status" value="1"/>
</dbReference>
<accession>A0ABY2BDL8</accession>
<dbReference type="InterPro" id="IPR029058">
    <property type="entry name" value="AB_hydrolase_fold"/>
</dbReference>
<organism evidence="2 3">
    <name type="scientific">Kribbella orskensis</name>
    <dbReference type="NCBI Taxonomy" id="2512216"/>
    <lineage>
        <taxon>Bacteria</taxon>
        <taxon>Bacillati</taxon>
        <taxon>Actinomycetota</taxon>
        <taxon>Actinomycetes</taxon>
        <taxon>Propionibacteriales</taxon>
        <taxon>Kribbellaceae</taxon>
        <taxon>Kribbella</taxon>
    </lineage>
</organism>
<dbReference type="InterPro" id="IPR002925">
    <property type="entry name" value="Dienelactn_hydro"/>
</dbReference>
<gene>
    <name evidence="2" type="ORF">EV644_12071</name>
</gene>
<evidence type="ECO:0000313" key="2">
    <source>
        <dbReference type="EMBL" id="TCO14447.1"/>
    </source>
</evidence>
<protein>
    <submittedName>
        <fullName evidence="2">Dienelactone hydrolase</fullName>
    </submittedName>
</protein>
<reference evidence="2 3" key="1">
    <citation type="journal article" date="2015" name="Stand. Genomic Sci.">
        <title>Genomic Encyclopedia of Bacterial and Archaeal Type Strains, Phase III: the genomes of soil and plant-associated and newly described type strains.</title>
        <authorList>
            <person name="Whitman W.B."/>
            <person name="Woyke T."/>
            <person name="Klenk H.P."/>
            <person name="Zhou Y."/>
            <person name="Lilburn T.G."/>
            <person name="Beck B.J."/>
            <person name="De Vos P."/>
            <person name="Vandamme P."/>
            <person name="Eisen J.A."/>
            <person name="Garrity G."/>
            <person name="Hugenholtz P."/>
            <person name="Kyrpides N.C."/>
        </authorList>
    </citation>
    <scope>NUCLEOTIDE SEQUENCE [LARGE SCALE GENOMIC DNA]</scope>
    <source>
        <strain evidence="2 3">VKM Ac-2538</strain>
    </source>
</reference>
<name>A0ABY2BDL8_9ACTN</name>
<dbReference type="PANTHER" id="PTHR46623:SF6">
    <property type="entry name" value="ALPHA_BETA-HYDROLASES SUPERFAMILY PROTEIN"/>
    <property type="match status" value="1"/>
</dbReference>
<dbReference type="EMBL" id="SLWM01000020">
    <property type="protein sequence ID" value="TCO14447.1"/>
    <property type="molecule type" value="Genomic_DNA"/>
</dbReference>
<dbReference type="Proteomes" id="UP000295818">
    <property type="component" value="Unassembled WGS sequence"/>
</dbReference>
<evidence type="ECO:0000313" key="3">
    <source>
        <dbReference type="Proteomes" id="UP000295818"/>
    </source>
</evidence>